<protein>
    <submittedName>
        <fullName evidence="1">Uncharacterized protein</fullName>
    </submittedName>
</protein>
<gene>
    <name evidence="1" type="ORF">L9F63_018031</name>
</gene>
<dbReference type="AlphaFoldDB" id="A0AAD8EFZ1"/>
<sequence length="67" mass="7915">FTKELREFWTIRQPERHNRTAENCLDVVKPSQTSITPFFKKPREEDILCAGYMVFHVHTTNSFVSIS</sequence>
<reference evidence="1" key="2">
    <citation type="submission" date="2023-05" db="EMBL/GenBank/DDBJ databases">
        <authorList>
            <person name="Fouks B."/>
        </authorList>
    </citation>
    <scope>NUCLEOTIDE SEQUENCE</scope>
    <source>
        <strain evidence="1">Stay&amp;Tobe</strain>
        <tissue evidence="1">Testes</tissue>
    </source>
</reference>
<comment type="caution">
    <text evidence="1">The sequence shown here is derived from an EMBL/GenBank/DDBJ whole genome shotgun (WGS) entry which is preliminary data.</text>
</comment>
<evidence type="ECO:0000313" key="1">
    <source>
        <dbReference type="EMBL" id="KAJ9588671.1"/>
    </source>
</evidence>
<keyword evidence="2" id="KW-1185">Reference proteome</keyword>
<feature type="non-terminal residue" evidence="1">
    <location>
        <position position="1"/>
    </location>
</feature>
<proteinExistence type="predicted"/>
<accession>A0AAD8EFZ1</accession>
<reference evidence="1" key="1">
    <citation type="journal article" date="2023" name="IScience">
        <title>Live-bearing cockroach genome reveals convergent evolutionary mechanisms linked to viviparity in insects and beyond.</title>
        <authorList>
            <person name="Fouks B."/>
            <person name="Harrison M.C."/>
            <person name="Mikhailova A.A."/>
            <person name="Marchal E."/>
            <person name="English S."/>
            <person name="Carruthers M."/>
            <person name="Jennings E.C."/>
            <person name="Chiamaka E.L."/>
            <person name="Frigard R.A."/>
            <person name="Pippel M."/>
            <person name="Attardo G.M."/>
            <person name="Benoit J.B."/>
            <person name="Bornberg-Bauer E."/>
            <person name="Tobe S.S."/>
        </authorList>
    </citation>
    <scope>NUCLEOTIDE SEQUENCE</scope>
    <source>
        <strain evidence="1">Stay&amp;Tobe</strain>
    </source>
</reference>
<evidence type="ECO:0000313" key="2">
    <source>
        <dbReference type="Proteomes" id="UP001233999"/>
    </source>
</evidence>
<organism evidence="1 2">
    <name type="scientific">Diploptera punctata</name>
    <name type="common">Pacific beetle cockroach</name>
    <dbReference type="NCBI Taxonomy" id="6984"/>
    <lineage>
        <taxon>Eukaryota</taxon>
        <taxon>Metazoa</taxon>
        <taxon>Ecdysozoa</taxon>
        <taxon>Arthropoda</taxon>
        <taxon>Hexapoda</taxon>
        <taxon>Insecta</taxon>
        <taxon>Pterygota</taxon>
        <taxon>Neoptera</taxon>
        <taxon>Polyneoptera</taxon>
        <taxon>Dictyoptera</taxon>
        <taxon>Blattodea</taxon>
        <taxon>Blaberoidea</taxon>
        <taxon>Blaberidae</taxon>
        <taxon>Diplopterinae</taxon>
        <taxon>Diploptera</taxon>
    </lineage>
</organism>
<dbReference type="Proteomes" id="UP001233999">
    <property type="component" value="Unassembled WGS sequence"/>
</dbReference>
<feature type="non-terminal residue" evidence="1">
    <location>
        <position position="67"/>
    </location>
</feature>
<dbReference type="EMBL" id="JASPKZ010005319">
    <property type="protein sequence ID" value="KAJ9588671.1"/>
    <property type="molecule type" value="Genomic_DNA"/>
</dbReference>
<name>A0AAD8EFZ1_DIPPU</name>